<dbReference type="RefSeq" id="XP_045289372.1">
    <property type="nucleotide sequence ID" value="XM_045429477.1"/>
</dbReference>
<organism evidence="1 2">
    <name type="scientific">Ajellomyces capsulatus (strain G186AR / H82 / ATCC MYA-2454 / RMSCC 2432)</name>
    <name type="common">Darling's disease fungus</name>
    <name type="synonym">Histoplasma capsulatum</name>
    <dbReference type="NCBI Taxonomy" id="447093"/>
    <lineage>
        <taxon>Eukaryota</taxon>
        <taxon>Fungi</taxon>
        <taxon>Dikarya</taxon>
        <taxon>Ascomycota</taxon>
        <taxon>Pezizomycotina</taxon>
        <taxon>Eurotiomycetes</taxon>
        <taxon>Eurotiomycetidae</taxon>
        <taxon>Onygenales</taxon>
        <taxon>Ajellomycetaceae</taxon>
        <taxon>Histoplasma</taxon>
    </lineage>
</organism>
<evidence type="ECO:0000313" key="2">
    <source>
        <dbReference type="Proteomes" id="UP000001631"/>
    </source>
</evidence>
<dbReference type="GeneID" id="69035444"/>
<gene>
    <name evidence="1" type="ORF">HCBG_02428</name>
</gene>
<sequence length="142" mass="15786">MAVPDRSVAVSAVLLLRNPSLFPAGGRPRIHAIVMTIPPDWGPRITASELCVPGPRHLEPEYLAQRHGATIVRKNHRTITISRSVKHDGSRYLSMNSVSTNGRWVQALRLRLSRDSVMSPASLHYQISLRAYRLNVGYNGPT</sequence>
<dbReference type="AlphaFoldDB" id="C0NGF6"/>
<protein>
    <submittedName>
        <fullName evidence="1">Uncharacterized protein</fullName>
    </submittedName>
</protein>
<dbReference type="InParanoid" id="C0NGF6"/>
<name>C0NGF6_AJECG</name>
<dbReference type="HOGENOM" id="CLU_1815250_0_0_1"/>
<keyword evidence="2" id="KW-1185">Reference proteome</keyword>
<accession>C0NGF6</accession>
<proteinExistence type="predicted"/>
<dbReference type="Proteomes" id="UP000001631">
    <property type="component" value="Unassembled WGS sequence"/>
</dbReference>
<evidence type="ECO:0000313" key="1">
    <source>
        <dbReference type="EMBL" id="EEH08891.1"/>
    </source>
</evidence>
<reference evidence="1" key="1">
    <citation type="submission" date="2009-02" db="EMBL/GenBank/DDBJ databases">
        <title>The Genome Sequence of Ajellomyces capsulatus strain G186AR.</title>
        <authorList>
            <consortium name="The Broad Institute Genome Sequencing Platform"/>
            <person name="Champion M."/>
            <person name="Cuomo C."/>
            <person name="Ma L.-J."/>
            <person name="Henn M.R."/>
            <person name="Sil A."/>
            <person name="Goldman B."/>
            <person name="Young S.K."/>
            <person name="Kodira C.D."/>
            <person name="Zeng Q."/>
            <person name="Koehrsen M."/>
            <person name="Alvarado L."/>
            <person name="Berlin A."/>
            <person name="Borenstein D."/>
            <person name="Chen Z."/>
            <person name="Engels R."/>
            <person name="Freedman E."/>
            <person name="Gellesch M."/>
            <person name="Goldberg J."/>
            <person name="Griggs A."/>
            <person name="Gujja S."/>
            <person name="Heiman D."/>
            <person name="Hepburn T."/>
            <person name="Howarth C."/>
            <person name="Jen D."/>
            <person name="Larson L."/>
            <person name="Lewis B."/>
            <person name="Mehta T."/>
            <person name="Park D."/>
            <person name="Pearson M."/>
            <person name="Roberts A."/>
            <person name="Saif S."/>
            <person name="Shea T."/>
            <person name="Shenoy N."/>
            <person name="Sisk P."/>
            <person name="Stolte C."/>
            <person name="Sykes S."/>
            <person name="Walk T."/>
            <person name="White J."/>
            <person name="Yandava C."/>
            <person name="Klein B."/>
            <person name="McEwen J.G."/>
            <person name="Puccia R."/>
            <person name="Goldman G.H."/>
            <person name="Felipe M.S."/>
            <person name="Nino-Vega G."/>
            <person name="San-Blas G."/>
            <person name="Taylor J."/>
            <person name="Mendoza L."/>
            <person name="Galagan J."/>
            <person name="Nusbaum C."/>
            <person name="Birren B."/>
        </authorList>
    </citation>
    <scope>NUCLEOTIDE SEQUENCE</scope>
    <source>
        <strain evidence="1">G186AR</strain>
    </source>
</reference>
<dbReference type="EMBL" id="GG663365">
    <property type="protein sequence ID" value="EEH08891.1"/>
    <property type="molecule type" value="Genomic_DNA"/>
</dbReference>